<name>A0A9Q6HP92_9STAP</name>
<keyword evidence="1" id="KW-1133">Transmembrane helix</keyword>
<dbReference type="PANTHER" id="PTHR15394">
    <property type="entry name" value="SERINE HYDROLASE RBBP9"/>
    <property type="match status" value="1"/>
</dbReference>
<proteinExistence type="predicted"/>
<evidence type="ECO:0000313" key="2">
    <source>
        <dbReference type="EMBL" id="PTI76182.1"/>
    </source>
</evidence>
<comment type="caution">
    <text evidence="2">The sequence shown here is derived from an EMBL/GenBank/DDBJ whole genome shotgun (WGS) entry which is preliminary data.</text>
</comment>
<dbReference type="GO" id="GO:0016787">
    <property type="term" value="F:hydrolase activity"/>
    <property type="evidence" value="ECO:0007669"/>
    <property type="project" value="InterPro"/>
</dbReference>
<dbReference type="Gene3D" id="3.40.50.1820">
    <property type="entry name" value="alpha/beta hydrolase"/>
    <property type="match status" value="1"/>
</dbReference>
<keyword evidence="1" id="KW-0472">Membrane</keyword>
<evidence type="ECO:0000256" key="1">
    <source>
        <dbReference type="SAM" id="Phobius"/>
    </source>
</evidence>
<dbReference type="InterPro" id="IPR010662">
    <property type="entry name" value="RBBP9/YdeN"/>
</dbReference>
<dbReference type="SUPFAM" id="SSF53474">
    <property type="entry name" value="alpha/beta-Hydrolases"/>
    <property type="match status" value="1"/>
</dbReference>
<accession>A0A9Q6HP92</accession>
<dbReference type="PANTHER" id="PTHR15394:SF3">
    <property type="entry name" value="SERINE HYDROLASE RBBP9"/>
    <property type="match status" value="1"/>
</dbReference>
<sequence>MNNMFIIHGYQANINSHWFAWLAKEMAHYHYQVEIIYLPNTHHPKASNWYTALDDRLKGKLNENTLIVAHSLGVITTLNYLSHQQFTPQIKGLFLISGFNETLNNLPELDTYIKQTNVQCDKVNSQHVVTIAASEDPIVDVEATKRLSNELGVSTQIITHNGHFLDTEGYHTFEFLKDQIIDILNKTNTEIGYIPISVFINNLHLIFVFCLYGALILPNNRMAH</sequence>
<keyword evidence="1" id="KW-0812">Transmembrane</keyword>
<dbReference type="RefSeq" id="WP_107544969.1">
    <property type="nucleotide sequence ID" value="NZ_PZFQ01000013.1"/>
</dbReference>
<reference evidence="2 3" key="1">
    <citation type="journal article" date="2016" name="Front. Microbiol.">
        <title>Comprehensive Phylogenetic Analysis of Bovine Non-aureus Staphylococci Species Based on Whole-Genome Sequencing.</title>
        <authorList>
            <person name="Naushad S."/>
            <person name="Barkema H.W."/>
            <person name="Luby C."/>
            <person name="Condas L.A."/>
            <person name="Nobrega D.B."/>
            <person name="Carson D.A."/>
            <person name="De Buck J."/>
        </authorList>
    </citation>
    <scope>NUCLEOTIDE SEQUENCE [LARGE SCALE GENOMIC DNA]</scope>
    <source>
        <strain evidence="2 3">SNUC 1231</strain>
    </source>
</reference>
<dbReference type="InterPro" id="IPR029058">
    <property type="entry name" value="AB_hydrolase_fold"/>
</dbReference>
<feature type="transmembrane region" description="Helical" evidence="1">
    <location>
        <begin position="193"/>
        <end position="217"/>
    </location>
</feature>
<dbReference type="AlphaFoldDB" id="A0A9Q6HP92"/>
<dbReference type="Pfam" id="PF06821">
    <property type="entry name" value="Ser_hydrolase"/>
    <property type="match status" value="1"/>
</dbReference>
<dbReference type="Proteomes" id="UP000241960">
    <property type="component" value="Unassembled WGS sequence"/>
</dbReference>
<dbReference type="EMBL" id="PZFQ01000013">
    <property type="protein sequence ID" value="PTI76182.1"/>
    <property type="molecule type" value="Genomic_DNA"/>
</dbReference>
<organism evidence="2 3">
    <name type="scientific">Staphylococcus succinus</name>
    <dbReference type="NCBI Taxonomy" id="61015"/>
    <lineage>
        <taxon>Bacteria</taxon>
        <taxon>Bacillati</taxon>
        <taxon>Bacillota</taxon>
        <taxon>Bacilli</taxon>
        <taxon>Bacillales</taxon>
        <taxon>Staphylococcaceae</taxon>
        <taxon>Staphylococcus</taxon>
    </lineage>
</organism>
<evidence type="ECO:0000313" key="3">
    <source>
        <dbReference type="Proteomes" id="UP000241960"/>
    </source>
</evidence>
<gene>
    <name evidence="2" type="ORF">BU058_05310</name>
</gene>
<protein>
    <submittedName>
        <fullName evidence="2">Esterase</fullName>
    </submittedName>
</protein>